<sequence length="196" mass="21290">MADRTDELLSQARTGDAAAWTALYEMHASRLLVWLGTRPTGDVAVAAEDIAAETWLIAADKLPSFRGDSSDFGGWLFGIARRIALNHARRGDRRATDPREDLAAALDRVDGPEIDVPGLDWVRGILELLPPRERQVVGCIDVVGLDVAATARALGLTQVAVRVVRHRGLKRLRELMPAGDETEVRSLDVLGLALPS</sequence>
<evidence type="ECO:0000256" key="1">
    <source>
        <dbReference type="ARBA" id="ARBA00010641"/>
    </source>
</evidence>
<comment type="caution">
    <text evidence="8">The sequence shown here is derived from an EMBL/GenBank/DDBJ whole genome shotgun (WGS) entry which is preliminary data.</text>
</comment>
<protein>
    <submittedName>
        <fullName evidence="8">Sigma-70 family RNA polymerase sigma factor</fullName>
    </submittedName>
</protein>
<dbReference type="SUPFAM" id="SSF88659">
    <property type="entry name" value="Sigma3 and sigma4 domains of RNA polymerase sigma factors"/>
    <property type="match status" value="1"/>
</dbReference>
<dbReference type="NCBIfam" id="TIGR02937">
    <property type="entry name" value="sigma70-ECF"/>
    <property type="match status" value="1"/>
</dbReference>
<keyword evidence="9" id="KW-1185">Reference proteome</keyword>
<comment type="similarity">
    <text evidence="1">Belongs to the sigma-70 factor family. ECF subfamily.</text>
</comment>
<reference evidence="8 9" key="1">
    <citation type="submission" date="2021-09" db="EMBL/GenBank/DDBJ databases">
        <title>Whole genome sequence of Nocardioides sp. GBK3QG-3.</title>
        <authorList>
            <person name="Tuo L."/>
        </authorList>
    </citation>
    <scope>NUCLEOTIDE SEQUENCE [LARGE SCALE GENOMIC DNA]</scope>
    <source>
        <strain evidence="8 9">GBK3QG-3</strain>
    </source>
</reference>
<evidence type="ECO:0000256" key="5">
    <source>
        <dbReference type="ARBA" id="ARBA00023163"/>
    </source>
</evidence>
<dbReference type="InterPro" id="IPR013324">
    <property type="entry name" value="RNA_pol_sigma_r3/r4-like"/>
</dbReference>
<name>A0ABS7UGT1_9ACTN</name>
<dbReference type="EMBL" id="JAIQZJ010000012">
    <property type="protein sequence ID" value="MBZ5740092.1"/>
    <property type="molecule type" value="Genomic_DNA"/>
</dbReference>
<dbReference type="SUPFAM" id="SSF88946">
    <property type="entry name" value="Sigma2 domain of RNA polymerase sigma factors"/>
    <property type="match status" value="1"/>
</dbReference>
<keyword evidence="4" id="KW-0238">DNA-binding</keyword>
<dbReference type="PANTHER" id="PTHR43133:SF8">
    <property type="entry name" value="RNA POLYMERASE SIGMA FACTOR HI_1459-RELATED"/>
    <property type="match status" value="1"/>
</dbReference>
<dbReference type="InterPro" id="IPR007630">
    <property type="entry name" value="RNA_pol_sigma70_r4"/>
</dbReference>
<dbReference type="InterPro" id="IPR007627">
    <property type="entry name" value="RNA_pol_sigma70_r2"/>
</dbReference>
<evidence type="ECO:0000313" key="8">
    <source>
        <dbReference type="EMBL" id="MBZ5740092.1"/>
    </source>
</evidence>
<evidence type="ECO:0000259" key="7">
    <source>
        <dbReference type="Pfam" id="PF04545"/>
    </source>
</evidence>
<evidence type="ECO:0000256" key="3">
    <source>
        <dbReference type="ARBA" id="ARBA00023082"/>
    </source>
</evidence>
<dbReference type="InterPro" id="IPR014284">
    <property type="entry name" value="RNA_pol_sigma-70_dom"/>
</dbReference>
<evidence type="ECO:0000256" key="4">
    <source>
        <dbReference type="ARBA" id="ARBA00023125"/>
    </source>
</evidence>
<proteinExistence type="inferred from homology"/>
<organism evidence="8 9">
    <name type="scientific">Nocardioides mangrovi</name>
    <dbReference type="NCBI Taxonomy" id="2874580"/>
    <lineage>
        <taxon>Bacteria</taxon>
        <taxon>Bacillati</taxon>
        <taxon>Actinomycetota</taxon>
        <taxon>Actinomycetes</taxon>
        <taxon>Propionibacteriales</taxon>
        <taxon>Nocardioidaceae</taxon>
        <taxon>Nocardioides</taxon>
    </lineage>
</organism>
<evidence type="ECO:0000256" key="2">
    <source>
        <dbReference type="ARBA" id="ARBA00023015"/>
    </source>
</evidence>
<evidence type="ECO:0000259" key="6">
    <source>
        <dbReference type="Pfam" id="PF04542"/>
    </source>
</evidence>
<dbReference type="Pfam" id="PF04542">
    <property type="entry name" value="Sigma70_r2"/>
    <property type="match status" value="1"/>
</dbReference>
<feature type="domain" description="RNA polymerase sigma-70 region 4" evidence="7">
    <location>
        <begin position="126"/>
        <end position="174"/>
    </location>
</feature>
<dbReference type="Gene3D" id="1.10.1740.10">
    <property type="match status" value="1"/>
</dbReference>
<dbReference type="Gene3D" id="1.10.10.10">
    <property type="entry name" value="Winged helix-like DNA-binding domain superfamily/Winged helix DNA-binding domain"/>
    <property type="match status" value="1"/>
</dbReference>
<feature type="domain" description="RNA polymerase sigma-70 region 2" evidence="6">
    <location>
        <begin position="23"/>
        <end position="93"/>
    </location>
</feature>
<accession>A0ABS7UGT1</accession>
<dbReference type="InterPro" id="IPR036388">
    <property type="entry name" value="WH-like_DNA-bd_sf"/>
</dbReference>
<dbReference type="RefSeq" id="WP_224124454.1">
    <property type="nucleotide sequence ID" value="NZ_JAIQZJ010000012.1"/>
</dbReference>
<keyword evidence="2" id="KW-0805">Transcription regulation</keyword>
<dbReference type="InterPro" id="IPR039425">
    <property type="entry name" value="RNA_pol_sigma-70-like"/>
</dbReference>
<evidence type="ECO:0000313" key="9">
    <source>
        <dbReference type="Proteomes" id="UP000780875"/>
    </source>
</evidence>
<dbReference type="Pfam" id="PF04545">
    <property type="entry name" value="Sigma70_r4"/>
    <property type="match status" value="1"/>
</dbReference>
<dbReference type="PANTHER" id="PTHR43133">
    <property type="entry name" value="RNA POLYMERASE ECF-TYPE SIGMA FACTO"/>
    <property type="match status" value="1"/>
</dbReference>
<keyword evidence="5" id="KW-0804">Transcription</keyword>
<dbReference type="Proteomes" id="UP000780875">
    <property type="component" value="Unassembled WGS sequence"/>
</dbReference>
<dbReference type="InterPro" id="IPR013325">
    <property type="entry name" value="RNA_pol_sigma_r2"/>
</dbReference>
<gene>
    <name evidence="8" type="ORF">K8U61_18090</name>
</gene>
<keyword evidence="3" id="KW-0731">Sigma factor</keyword>